<evidence type="ECO:0000256" key="1">
    <source>
        <dbReference type="SAM" id="MobiDB-lite"/>
    </source>
</evidence>
<feature type="compositionally biased region" description="Pro residues" evidence="1">
    <location>
        <begin position="44"/>
        <end position="72"/>
    </location>
</feature>
<evidence type="ECO:0000313" key="4">
    <source>
        <dbReference type="Proteomes" id="UP000886824"/>
    </source>
</evidence>
<feature type="chain" id="PRO_5039620882" evidence="2">
    <location>
        <begin position="26"/>
        <end position="256"/>
    </location>
</feature>
<evidence type="ECO:0000256" key="2">
    <source>
        <dbReference type="SAM" id="SignalP"/>
    </source>
</evidence>
<organism evidence="3 4">
    <name type="scientific">Candidatus Intestinimonas merdavium</name>
    <dbReference type="NCBI Taxonomy" id="2838622"/>
    <lineage>
        <taxon>Bacteria</taxon>
        <taxon>Bacillati</taxon>
        <taxon>Bacillota</taxon>
        <taxon>Clostridia</taxon>
        <taxon>Eubacteriales</taxon>
        <taxon>Intestinimonas</taxon>
    </lineage>
</organism>
<feature type="compositionally biased region" description="Polar residues" evidence="1">
    <location>
        <begin position="91"/>
        <end position="105"/>
    </location>
</feature>
<reference evidence="3" key="2">
    <citation type="submission" date="2021-04" db="EMBL/GenBank/DDBJ databases">
        <authorList>
            <person name="Gilroy R."/>
        </authorList>
    </citation>
    <scope>NUCLEOTIDE SEQUENCE</scope>
    <source>
        <strain evidence="3">CHK33-7979</strain>
    </source>
</reference>
<feature type="signal peptide" evidence="2">
    <location>
        <begin position="1"/>
        <end position="25"/>
    </location>
</feature>
<proteinExistence type="predicted"/>
<evidence type="ECO:0000313" key="3">
    <source>
        <dbReference type="EMBL" id="HIY73870.1"/>
    </source>
</evidence>
<dbReference type="Proteomes" id="UP000886824">
    <property type="component" value="Unassembled WGS sequence"/>
</dbReference>
<accession>A0A9D1Z5Y8</accession>
<dbReference type="EMBL" id="DXCX01000082">
    <property type="protein sequence ID" value="HIY73870.1"/>
    <property type="molecule type" value="Genomic_DNA"/>
</dbReference>
<keyword evidence="2" id="KW-0732">Signal</keyword>
<dbReference type="AlphaFoldDB" id="A0A9D1Z5Y8"/>
<gene>
    <name evidence="3" type="ORF">H9826_07850</name>
</gene>
<reference evidence="3" key="1">
    <citation type="journal article" date="2021" name="PeerJ">
        <title>Extensive microbial diversity within the chicken gut microbiome revealed by metagenomics and culture.</title>
        <authorList>
            <person name="Gilroy R."/>
            <person name="Ravi A."/>
            <person name="Getino M."/>
            <person name="Pursley I."/>
            <person name="Horton D.L."/>
            <person name="Alikhan N.F."/>
            <person name="Baker D."/>
            <person name="Gharbi K."/>
            <person name="Hall N."/>
            <person name="Watson M."/>
            <person name="Adriaenssens E.M."/>
            <person name="Foster-Nyarko E."/>
            <person name="Jarju S."/>
            <person name="Secka A."/>
            <person name="Antonio M."/>
            <person name="Oren A."/>
            <person name="Chaudhuri R.R."/>
            <person name="La Ragione R."/>
            <person name="Hildebrand F."/>
            <person name="Pallen M.J."/>
        </authorList>
    </citation>
    <scope>NUCLEOTIDE SEQUENCE</scope>
    <source>
        <strain evidence="3">CHK33-7979</strain>
    </source>
</reference>
<sequence>MLERVSLPVLCAGLLLLSGCGGPTAAVSSSPTAPVETVQAAPVPSTPSTPSTPTPTPISMPTPSPTPMPTPAPEETSAVVETALPMESPASEGSWTALGTASTFGRPSGTGGSLVVSQVLAGEDGLTVTLAPLPDEASVNAFQEAAGEEALPAGAVDYWSDAGALVLKLENVVLSSGDIGGDDWLHDFLRDAGLEYPMTTPTGAIPGTCPLFEKAAISSDGTNTTISLLPGETVTDYRVTALGVDGLEVSFLLTFQ</sequence>
<name>A0A9D1Z5Y8_9FIRM</name>
<comment type="caution">
    <text evidence="3">The sequence shown here is derived from an EMBL/GenBank/DDBJ whole genome shotgun (WGS) entry which is preliminary data.</text>
</comment>
<dbReference type="PROSITE" id="PS51257">
    <property type="entry name" value="PROKAR_LIPOPROTEIN"/>
    <property type="match status" value="1"/>
</dbReference>
<feature type="region of interest" description="Disordered" evidence="1">
    <location>
        <begin position="22"/>
        <end position="109"/>
    </location>
</feature>
<protein>
    <submittedName>
        <fullName evidence="3">Uncharacterized protein</fullName>
    </submittedName>
</protein>